<organism evidence="1 2">
    <name type="scientific">Dallia pectoralis</name>
    <name type="common">Alaska blackfish</name>
    <dbReference type="NCBI Taxonomy" id="75939"/>
    <lineage>
        <taxon>Eukaryota</taxon>
        <taxon>Metazoa</taxon>
        <taxon>Chordata</taxon>
        <taxon>Craniata</taxon>
        <taxon>Vertebrata</taxon>
        <taxon>Euteleostomi</taxon>
        <taxon>Actinopterygii</taxon>
        <taxon>Neopterygii</taxon>
        <taxon>Teleostei</taxon>
        <taxon>Protacanthopterygii</taxon>
        <taxon>Esociformes</taxon>
        <taxon>Umbridae</taxon>
        <taxon>Dallia</taxon>
    </lineage>
</organism>
<evidence type="ECO:0000313" key="1">
    <source>
        <dbReference type="EMBL" id="KAJ8014122.1"/>
    </source>
</evidence>
<gene>
    <name evidence="1" type="ORF">DPEC_G00036980</name>
</gene>
<evidence type="ECO:0000313" key="2">
    <source>
        <dbReference type="Proteomes" id="UP001157502"/>
    </source>
</evidence>
<reference evidence="1" key="1">
    <citation type="submission" date="2021-05" db="EMBL/GenBank/DDBJ databases">
        <authorList>
            <person name="Pan Q."/>
            <person name="Jouanno E."/>
            <person name="Zahm M."/>
            <person name="Klopp C."/>
            <person name="Cabau C."/>
            <person name="Louis A."/>
            <person name="Berthelot C."/>
            <person name="Parey E."/>
            <person name="Roest Crollius H."/>
            <person name="Montfort J."/>
            <person name="Robinson-Rechavi M."/>
            <person name="Bouchez O."/>
            <person name="Lampietro C."/>
            <person name="Lopez Roques C."/>
            <person name="Donnadieu C."/>
            <person name="Postlethwait J."/>
            <person name="Bobe J."/>
            <person name="Dillon D."/>
            <person name="Chandos A."/>
            <person name="von Hippel F."/>
            <person name="Guiguen Y."/>
        </authorList>
    </citation>
    <scope>NUCLEOTIDE SEQUENCE</scope>
    <source>
        <strain evidence="1">YG-Jan2019</strain>
    </source>
</reference>
<dbReference type="Proteomes" id="UP001157502">
    <property type="component" value="Chromosome 3"/>
</dbReference>
<dbReference type="EMBL" id="CM055730">
    <property type="protein sequence ID" value="KAJ8014122.1"/>
    <property type="molecule type" value="Genomic_DNA"/>
</dbReference>
<protein>
    <submittedName>
        <fullName evidence="1">Uncharacterized protein</fullName>
    </submittedName>
</protein>
<accession>A0ACC2HE62</accession>
<sequence>MNRLQRKLMSMQNTLYLILTAKRETYPISCNSECFKQVKAEKIFVCGEAENNNKVGRLIPIRGDPTCSALLTIALQASDVVVNK</sequence>
<comment type="caution">
    <text evidence="1">The sequence shown here is derived from an EMBL/GenBank/DDBJ whole genome shotgun (WGS) entry which is preliminary data.</text>
</comment>
<proteinExistence type="predicted"/>
<keyword evidence="2" id="KW-1185">Reference proteome</keyword>
<name>A0ACC2HE62_DALPE</name>